<accession>A0A5S4ZYX3</accession>
<dbReference type="CDD" id="cd06347">
    <property type="entry name" value="PBP1_ABC_LivK_ligand_binding-like"/>
    <property type="match status" value="1"/>
</dbReference>
<dbReference type="Proteomes" id="UP000323166">
    <property type="component" value="Unassembled WGS sequence"/>
</dbReference>
<evidence type="ECO:0000256" key="1">
    <source>
        <dbReference type="ARBA" id="ARBA00010062"/>
    </source>
</evidence>
<dbReference type="EMBL" id="VNHM01000002">
    <property type="protein sequence ID" value="TYO97341.1"/>
    <property type="molecule type" value="Genomic_DNA"/>
</dbReference>
<dbReference type="InterPro" id="IPR028081">
    <property type="entry name" value="Leu-bd"/>
</dbReference>
<dbReference type="Pfam" id="PF13458">
    <property type="entry name" value="Peripla_BP_6"/>
    <property type="match status" value="1"/>
</dbReference>
<dbReference type="PROSITE" id="PS51257">
    <property type="entry name" value="PROKAR_LIPOPROTEIN"/>
    <property type="match status" value="1"/>
</dbReference>
<gene>
    <name evidence="4" type="ORF">LX24_00535</name>
</gene>
<dbReference type="Gene3D" id="3.40.50.2300">
    <property type="match status" value="2"/>
</dbReference>
<keyword evidence="5" id="KW-1185">Reference proteome</keyword>
<sequence length="387" mass="41818">MRQSKWFLFLLVAVMGLALLVSGCGGTNEQAGGAGDDKVVKIGLMTPLQGDVKTYGESVQKGFELALEEANYKAGDYTIEKVVADDRNDATEATNVATKLIDQDQVDAIVGSVTSKCTIPASSMAQAKGVVMISPTGTAAKVTMDPERKDYVFRACFIDPFQGTVAAKFAVDELQAKTAAIMFDQGNDYTVGLSQAFKEEFEKAGGQIVAEEAYAKEDVDFSAVLTNISKQKPDILYLPDYYQKVSLIGKQARDKGITAVFLGGDGWDSSDLDFATMDGGYFTAHYSSDDPRPEVANWVTKYKEKYNTEPDSFATLAYDATKLLLKAIEDANSNDPAKIKDAMQAIKDFPVVSGNITFDADGNPVKSAAILQVQKDGSYKFVTNVQP</sequence>
<evidence type="ECO:0000259" key="3">
    <source>
        <dbReference type="Pfam" id="PF13458"/>
    </source>
</evidence>
<dbReference type="AlphaFoldDB" id="A0A5S4ZYX3"/>
<dbReference type="InterPro" id="IPR051010">
    <property type="entry name" value="BCAA_transport"/>
</dbReference>
<dbReference type="InterPro" id="IPR028082">
    <property type="entry name" value="Peripla_BP_I"/>
</dbReference>
<dbReference type="RefSeq" id="WP_166510586.1">
    <property type="nucleotide sequence ID" value="NZ_VNHM01000002.1"/>
</dbReference>
<evidence type="ECO:0000313" key="4">
    <source>
        <dbReference type="EMBL" id="TYO97341.1"/>
    </source>
</evidence>
<dbReference type="PANTHER" id="PTHR30483">
    <property type="entry name" value="LEUCINE-SPECIFIC-BINDING PROTEIN"/>
    <property type="match status" value="1"/>
</dbReference>
<comment type="similarity">
    <text evidence="1">Belongs to the leucine-binding protein family.</text>
</comment>
<reference evidence="4 5" key="1">
    <citation type="submission" date="2019-07" db="EMBL/GenBank/DDBJ databases">
        <title>Genomic Encyclopedia of Type Strains, Phase I: the one thousand microbial genomes (KMG-I) project.</title>
        <authorList>
            <person name="Kyrpides N."/>
        </authorList>
    </citation>
    <scope>NUCLEOTIDE SEQUENCE [LARGE SCALE GENOMIC DNA]</scope>
    <source>
        <strain evidence="4 5">DSM 6562</strain>
    </source>
</reference>
<evidence type="ECO:0000256" key="2">
    <source>
        <dbReference type="ARBA" id="ARBA00022729"/>
    </source>
</evidence>
<proteinExistence type="inferred from homology"/>
<evidence type="ECO:0000313" key="5">
    <source>
        <dbReference type="Proteomes" id="UP000323166"/>
    </source>
</evidence>
<name>A0A5S4ZYX3_9FIRM</name>
<feature type="domain" description="Leucine-binding protein" evidence="3">
    <location>
        <begin position="40"/>
        <end position="377"/>
    </location>
</feature>
<keyword evidence="2" id="KW-0732">Signal</keyword>
<organism evidence="4 5">
    <name type="scientific">Desulfallas thermosapovorans DSM 6562</name>
    <dbReference type="NCBI Taxonomy" id="1121431"/>
    <lineage>
        <taxon>Bacteria</taxon>
        <taxon>Bacillati</taxon>
        <taxon>Bacillota</taxon>
        <taxon>Clostridia</taxon>
        <taxon>Eubacteriales</taxon>
        <taxon>Desulfallaceae</taxon>
        <taxon>Desulfallas</taxon>
    </lineage>
</organism>
<protein>
    <submittedName>
        <fullName evidence="4">Amino acid/amide ABC transporter substrate-binding protein (HAAT family)</fullName>
    </submittedName>
</protein>
<comment type="caution">
    <text evidence="4">The sequence shown here is derived from an EMBL/GenBank/DDBJ whole genome shotgun (WGS) entry which is preliminary data.</text>
</comment>
<dbReference type="PANTHER" id="PTHR30483:SF6">
    <property type="entry name" value="PERIPLASMIC BINDING PROTEIN OF ABC TRANSPORTER FOR NATURAL AMINO ACIDS"/>
    <property type="match status" value="1"/>
</dbReference>
<dbReference type="SUPFAM" id="SSF53822">
    <property type="entry name" value="Periplasmic binding protein-like I"/>
    <property type="match status" value="1"/>
</dbReference>